<dbReference type="OrthoDB" id="2224430at2759"/>
<dbReference type="eggNOG" id="KOG0453">
    <property type="taxonomic scope" value="Eukaryota"/>
</dbReference>
<evidence type="ECO:0000313" key="17">
    <source>
        <dbReference type="Proteomes" id="UP000030671"/>
    </source>
</evidence>
<dbReference type="Pfam" id="PF00694">
    <property type="entry name" value="Aconitase_C"/>
    <property type="match status" value="1"/>
</dbReference>
<dbReference type="InterPro" id="IPR015931">
    <property type="entry name" value="Acnase/IPM_dHydase_lsu_aba_1/3"/>
</dbReference>
<dbReference type="PROSITE" id="PS01244">
    <property type="entry name" value="ACONITASE_2"/>
    <property type="match status" value="1"/>
</dbReference>
<evidence type="ECO:0000256" key="11">
    <source>
        <dbReference type="ARBA" id="ARBA00023239"/>
    </source>
</evidence>
<keyword evidence="9 13" id="KW-0411">Iron-sulfur</keyword>
<dbReference type="PANTHER" id="PTHR43160:SF3">
    <property type="entry name" value="ACONITATE HYDRATASE, MITOCHONDRIAL"/>
    <property type="match status" value="1"/>
</dbReference>
<evidence type="ECO:0000256" key="8">
    <source>
        <dbReference type="ARBA" id="ARBA00023004"/>
    </source>
</evidence>
<evidence type="ECO:0000256" key="7">
    <source>
        <dbReference type="ARBA" id="ARBA00022946"/>
    </source>
</evidence>
<dbReference type="InterPro" id="IPR036008">
    <property type="entry name" value="Aconitase_4Fe-4S_dom"/>
</dbReference>
<dbReference type="EMBL" id="KI925460">
    <property type="protein sequence ID" value="ETW80129.1"/>
    <property type="molecule type" value="Genomic_DNA"/>
</dbReference>
<organism evidence="16 17">
    <name type="scientific">Heterobasidion irregulare (strain TC 32-1)</name>
    <dbReference type="NCBI Taxonomy" id="747525"/>
    <lineage>
        <taxon>Eukaryota</taxon>
        <taxon>Fungi</taxon>
        <taxon>Dikarya</taxon>
        <taxon>Basidiomycota</taxon>
        <taxon>Agaricomycotina</taxon>
        <taxon>Agaricomycetes</taxon>
        <taxon>Russulales</taxon>
        <taxon>Bondarzewiaceae</taxon>
        <taxon>Heterobasidion</taxon>
        <taxon>Heterobasidion annosum species complex</taxon>
    </lineage>
</organism>
<feature type="domain" description="Aconitase A/isopropylmalate dehydratase small subunit swivel" evidence="15">
    <location>
        <begin position="586"/>
        <end position="714"/>
    </location>
</feature>
<dbReference type="InParanoid" id="W4K319"/>
<accession>W4K319</accession>
<comment type="catalytic activity">
    <reaction evidence="12">
        <text>citrate = D-threo-isocitrate</text>
        <dbReference type="Rhea" id="RHEA:10336"/>
        <dbReference type="ChEBI" id="CHEBI:15562"/>
        <dbReference type="ChEBI" id="CHEBI:16947"/>
        <dbReference type="EC" id="4.2.1.3"/>
    </reaction>
</comment>
<dbReference type="InterPro" id="IPR000573">
    <property type="entry name" value="AconitaseA/IPMdHydase_ssu_swvl"/>
</dbReference>
<dbReference type="Gene3D" id="3.40.1060.10">
    <property type="entry name" value="Aconitase, Domain 2"/>
    <property type="match status" value="1"/>
</dbReference>
<protein>
    <recommendedName>
        <fullName evidence="4 13">Aconitate hydratase, mitochondrial</fullName>
        <shortName evidence="13">Aconitase</shortName>
        <ecNumber evidence="13">4.2.1.-</ecNumber>
    </recommendedName>
</protein>
<evidence type="ECO:0000259" key="14">
    <source>
        <dbReference type="Pfam" id="PF00330"/>
    </source>
</evidence>
<evidence type="ECO:0000256" key="3">
    <source>
        <dbReference type="ARBA" id="ARBA00007185"/>
    </source>
</evidence>
<keyword evidence="7 13" id="KW-0809">Transit peptide</keyword>
<evidence type="ECO:0000256" key="6">
    <source>
        <dbReference type="ARBA" id="ARBA00022723"/>
    </source>
</evidence>
<keyword evidence="10 13" id="KW-0496">Mitochondrion</keyword>
<name>W4K319_HETIT</name>
<dbReference type="FunFam" id="3.30.499.10:FF:000003">
    <property type="entry name" value="Aconitate hydratase, mitochondrial"/>
    <property type="match status" value="1"/>
</dbReference>
<dbReference type="GO" id="GO:0003994">
    <property type="term" value="F:aconitate hydratase activity"/>
    <property type="evidence" value="ECO:0007669"/>
    <property type="project" value="UniProtKB-EC"/>
</dbReference>
<keyword evidence="8 13" id="KW-0408">Iron</keyword>
<evidence type="ECO:0000256" key="4">
    <source>
        <dbReference type="ARBA" id="ARBA00015940"/>
    </source>
</evidence>
<evidence type="ECO:0000256" key="1">
    <source>
        <dbReference type="ARBA" id="ARBA00004173"/>
    </source>
</evidence>
<evidence type="ECO:0000256" key="12">
    <source>
        <dbReference type="ARBA" id="ARBA00023501"/>
    </source>
</evidence>
<keyword evidence="6 13" id="KW-0479">Metal-binding</keyword>
<dbReference type="GeneID" id="20672281"/>
<dbReference type="Gene3D" id="3.20.19.10">
    <property type="entry name" value="Aconitase, domain 4"/>
    <property type="match status" value="1"/>
</dbReference>
<dbReference type="FunFam" id="3.40.1060.10:FF:000001">
    <property type="entry name" value="Aconitate hydratase, mitochondrial"/>
    <property type="match status" value="1"/>
</dbReference>
<comment type="subcellular location">
    <subcellularLocation>
        <location evidence="1 13">Mitochondrion</location>
    </subcellularLocation>
</comment>
<dbReference type="CDD" id="cd01584">
    <property type="entry name" value="AcnA_Mitochondrial"/>
    <property type="match status" value="1"/>
</dbReference>
<evidence type="ECO:0000256" key="5">
    <source>
        <dbReference type="ARBA" id="ARBA00022532"/>
    </source>
</evidence>
<comment type="cofactor">
    <cofactor evidence="13">
        <name>[4Fe-4S] cluster</name>
        <dbReference type="ChEBI" id="CHEBI:49883"/>
    </cofactor>
    <text evidence="13">Binds 1 [4Fe-4S] cluster per subunit.</text>
</comment>
<evidence type="ECO:0000256" key="13">
    <source>
        <dbReference type="RuleBase" id="RU362107"/>
    </source>
</evidence>
<dbReference type="PANTHER" id="PTHR43160">
    <property type="entry name" value="ACONITATE HYDRATASE B"/>
    <property type="match status" value="1"/>
</dbReference>
<dbReference type="RefSeq" id="XP_009548647.1">
    <property type="nucleotide sequence ID" value="XM_009550352.1"/>
</dbReference>
<keyword evidence="11 13" id="KW-0456">Lyase</keyword>
<comment type="similarity">
    <text evidence="3 13">Belongs to the aconitase/IPM isomerase family.</text>
</comment>
<dbReference type="InterPro" id="IPR050926">
    <property type="entry name" value="Aconitase/IPM_isomerase"/>
</dbReference>
<dbReference type="GO" id="GO:0005829">
    <property type="term" value="C:cytosol"/>
    <property type="evidence" value="ECO:0007669"/>
    <property type="project" value="TreeGrafter"/>
</dbReference>
<evidence type="ECO:0000256" key="9">
    <source>
        <dbReference type="ARBA" id="ARBA00023014"/>
    </source>
</evidence>
<feature type="domain" description="Aconitase/3-isopropylmalate dehydratase large subunit alpha/beta/alpha" evidence="14">
    <location>
        <begin position="70"/>
        <end position="506"/>
    </location>
</feature>
<dbReference type="PROSITE" id="PS00450">
    <property type="entry name" value="ACONITASE_1"/>
    <property type="match status" value="1"/>
</dbReference>
<dbReference type="InterPro" id="IPR015932">
    <property type="entry name" value="Aconitase_dom2"/>
</dbReference>
<dbReference type="AlphaFoldDB" id="W4K319"/>
<keyword evidence="5" id="KW-0816">Tricarboxylic acid cycle</keyword>
<dbReference type="GO" id="GO:0006099">
    <property type="term" value="P:tricarboxylic acid cycle"/>
    <property type="evidence" value="ECO:0007669"/>
    <property type="project" value="UniProtKB-KW"/>
</dbReference>
<evidence type="ECO:0000313" key="16">
    <source>
        <dbReference type="EMBL" id="ETW80129.1"/>
    </source>
</evidence>
<dbReference type="GO" id="GO:0051539">
    <property type="term" value="F:4 iron, 4 sulfur cluster binding"/>
    <property type="evidence" value="ECO:0007669"/>
    <property type="project" value="UniProtKB-UniRule"/>
</dbReference>
<dbReference type="InterPro" id="IPR015928">
    <property type="entry name" value="Aconitase/3IPM_dehydase_swvl"/>
</dbReference>
<dbReference type="SUPFAM" id="SSF52016">
    <property type="entry name" value="LeuD/IlvD-like"/>
    <property type="match status" value="1"/>
</dbReference>
<evidence type="ECO:0000256" key="10">
    <source>
        <dbReference type="ARBA" id="ARBA00023128"/>
    </source>
</evidence>
<dbReference type="InterPro" id="IPR006248">
    <property type="entry name" value="Aconitase_mito-like"/>
</dbReference>
<dbReference type="NCBIfam" id="NF005558">
    <property type="entry name" value="PRK07229.1"/>
    <property type="match status" value="1"/>
</dbReference>
<proteinExistence type="inferred from homology"/>
<dbReference type="FunFam" id="3.20.19.10:FF:000002">
    <property type="entry name" value="Aconitate hydratase, mitochondrial"/>
    <property type="match status" value="1"/>
</dbReference>
<dbReference type="Gene3D" id="3.30.499.10">
    <property type="entry name" value="Aconitase, domain 3"/>
    <property type="match status" value="2"/>
</dbReference>
<dbReference type="FunFam" id="3.30.499.10:FF:000004">
    <property type="entry name" value="Aconitate hydratase, mitochondrial"/>
    <property type="match status" value="1"/>
</dbReference>
<keyword evidence="17" id="KW-1185">Reference proteome</keyword>
<dbReference type="Proteomes" id="UP000030671">
    <property type="component" value="Unassembled WGS sequence"/>
</dbReference>
<dbReference type="FunCoup" id="W4K319">
    <property type="interactions" value="517"/>
</dbReference>
<comment type="pathway">
    <text evidence="2">Carbohydrate metabolism; tricarboxylic acid cycle; isocitrate from oxaloacetate: step 2/2.</text>
</comment>
<gene>
    <name evidence="16" type="ORF">HETIRDRAFT_386589</name>
</gene>
<dbReference type="SUPFAM" id="SSF53732">
    <property type="entry name" value="Aconitase iron-sulfur domain"/>
    <property type="match status" value="1"/>
</dbReference>
<dbReference type="KEGG" id="hir:HETIRDRAFT_386589"/>
<sequence>MLNLTSRTAHAWRSAQRLAAGMATAVEGKIGDTKVPMSLLEKGAFINYQRIEDNLAIVRQRLQRPLTLSEKILYGHLDDPHNQDITRGVSYLKLRPDRVACQDATAQMALLQFMSAGMDTAAVPTTVHCDHLIEAQIGGVKDLQRAKEINKEVYDFLATATAKYGLGFWRPGSGIIHQIILENYAFPGGLMIGTDSHTPNAGGLGMIACGVGGADAVDVMADIPWELKCPKVIGVNLTGKISGWTTPKDVILKVAGVLTVKGGTGAIVEYKGAGVESLSCTGMATICNMGAEIGATTSLFPFNHRMTDYLKATKRADIAAYAQRFSHNLQADKDAEYDQVIDINLSELEPHINGPFTPDLATPISKFKDEVAKNGWPSELKVALIGSCTNSSYEDMSRSASIAREAAEHGLATKSKFTITPGSEQVRATIERDGQIEAFEKSGGLVLANACGPCIGQWDRKDVKKGEKNSIITSYNRNFTGRNDANPATHAFVASPDIVTAMAFAGDLSFNPLTDSLIGADGKPFKFTDPSGHELPPRGYDPGQDTFQPPPADRASVQVAVDPKSDRLQLLSPFKAWDGKTPENLPVLIKVKGKCTTDHISAGGPWLKYRGHLENISQNCLIGAINEENGEANKIKNQITGTWGPVPTVAAEYREKGIKWVVVGDHNYGEGSSREHAALEPRFLGGLAVIVRSFARIHETNLKKQGMLALTFADPADYEKVKPSDRVDILGLESFAPGKSLTLRLRHENGNSEDIELLHSFNEGQIGWFKAGSALNLMAAKAKGQ</sequence>
<dbReference type="GO" id="GO:0046872">
    <property type="term" value="F:metal ion binding"/>
    <property type="evidence" value="ECO:0007669"/>
    <property type="project" value="UniProtKB-UniRule"/>
</dbReference>
<dbReference type="NCBIfam" id="TIGR01340">
    <property type="entry name" value="aconitase_mito"/>
    <property type="match status" value="1"/>
</dbReference>
<dbReference type="InterPro" id="IPR018136">
    <property type="entry name" value="Aconitase_4Fe-4S_BS"/>
</dbReference>
<evidence type="ECO:0000256" key="2">
    <source>
        <dbReference type="ARBA" id="ARBA00004717"/>
    </source>
</evidence>
<reference evidence="16 17" key="1">
    <citation type="journal article" date="2012" name="New Phytol.">
        <title>Insight into trade-off between wood decay and parasitism from the genome of a fungal forest pathogen.</title>
        <authorList>
            <person name="Olson A."/>
            <person name="Aerts A."/>
            <person name="Asiegbu F."/>
            <person name="Belbahri L."/>
            <person name="Bouzid O."/>
            <person name="Broberg A."/>
            <person name="Canback B."/>
            <person name="Coutinho P.M."/>
            <person name="Cullen D."/>
            <person name="Dalman K."/>
            <person name="Deflorio G."/>
            <person name="van Diepen L.T."/>
            <person name="Dunand C."/>
            <person name="Duplessis S."/>
            <person name="Durling M."/>
            <person name="Gonthier P."/>
            <person name="Grimwood J."/>
            <person name="Fossdal C.G."/>
            <person name="Hansson D."/>
            <person name="Henrissat B."/>
            <person name="Hietala A."/>
            <person name="Himmelstrand K."/>
            <person name="Hoffmeister D."/>
            <person name="Hogberg N."/>
            <person name="James T.Y."/>
            <person name="Karlsson M."/>
            <person name="Kohler A."/>
            <person name="Kues U."/>
            <person name="Lee Y.H."/>
            <person name="Lin Y.C."/>
            <person name="Lind M."/>
            <person name="Lindquist E."/>
            <person name="Lombard V."/>
            <person name="Lucas S."/>
            <person name="Lunden K."/>
            <person name="Morin E."/>
            <person name="Murat C."/>
            <person name="Park J."/>
            <person name="Raffaello T."/>
            <person name="Rouze P."/>
            <person name="Salamov A."/>
            <person name="Schmutz J."/>
            <person name="Solheim H."/>
            <person name="Stahlberg J."/>
            <person name="Velez H."/>
            <person name="de Vries R.P."/>
            <person name="Wiebenga A."/>
            <person name="Woodward S."/>
            <person name="Yakovlev I."/>
            <person name="Garbelotto M."/>
            <person name="Martin F."/>
            <person name="Grigoriev I.V."/>
            <person name="Stenlid J."/>
        </authorList>
    </citation>
    <scope>NUCLEOTIDE SEQUENCE [LARGE SCALE GENOMIC DNA]</scope>
    <source>
        <strain evidence="16 17">TC 32-1</strain>
    </source>
</reference>
<dbReference type="InterPro" id="IPR001030">
    <property type="entry name" value="Acoase/IPM_deHydtase_lsu_aba"/>
</dbReference>
<dbReference type="HOGENOM" id="CLU_006714_2_2_1"/>
<evidence type="ECO:0000259" key="15">
    <source>
        <dbReference type="Pfam" id="PF00694"/>
    </source>
</evidence>
<dbReference type="GO" id="GO:0005739">
    <property type="term" value="C:mitochondrion"/>
    <property type="evidence" value="ECO:0007669"/>
    <property type="project" value="UniProtKB-SubCell"/>
</dbReference>
<dbReference type="EC" id="4.2.1.-" evidence="13"/>
<dbReference type="Pfam" id="PF00330">
    <property type="entry name" value="Aconitase"/>
    <property type="match status" value="1"/>
</dbReference>
<dbReference type="STRING" id="747525.W4K319"/>
<dbReference type="PRINTS" id="PR00415">
    <property type="entry name" value="ACONITASE"/>
</dbReference>